<comment type="caution">
    <text evidence="2">The sequence shown here is derived from an EMBL/GenBank/DDBJ whole genome shotgun (WGS) entry which is preliminary data.</text>
</comment>
<protein>
    <submittedName>
        <fullName evidence="2">Uncharacterized protein</fullName>
    </submittedName>
</protein>
<name>A0A3N1D8D2_9ACTN</name>
<dbReference type="OrthoDB" id="3479101at2"/>
<dbReference type="RefSeq" id="WP_123668831.1">
    <property type="nucleotide sequence ID" value="NZ_RJKE01000001.1"/>
</dbReference>
<evidence type="ECO:0000313" key="2">
    <source>
        <dbReference type="EMBL" id="ROO89794.1"/>
    </source>
</evidence>
<sequence>MARPGLLLTGFALCAAGGLVLRLCADGGAKPVLGADLASFAADHAWFWPLVTAVLTVAAGAGLYWLVTEGRAAALRRFPLMRGARRVRTRAALADLTSELQDLPGVKEVELRLTGSRSRSRLVLHVSCEESADLGLLLGMIREAPLARFREAVGLVGLHSVVRFRLVYHETRLA</sequence>
<feature type="transmembrane region" description="Helical" evidence="1">
    <location>
        <begin position="46"/>
        <end position="67"/>
    </location>
</feature>
<gene>
    <name evidence="2" type="ORF">EDD29_7502</name>
</gene>
<accession>A0A3N1D8D2</accession>
<proteinExistence type="predicted"/>
<dbReference type="EMBL" id="RJKE01000001">
    <property type="protein sequence ID" value="ROO89794.1"/>
    <property type="molecule type" value="Genomic_DNA"/>
</dbReference>
<organism evidence="2 3">
    <name type="scientific">Actinocorallia herbida</name>
    <dbReference type="NCBI Taxonomy" id="58109"/>
    <lineage>
        <taxon>Bacteria</taxon>
        <taxon>Bacillati</taxon>
        <taxon>Actinomycetota</taxon>
        <taxon>Actinomycetes</taxon>
        <taxon>Streptosporangiales</taxon>
        <taxon>Thermomonosporaceae</taxon>
        <taxon>Actinocorallia</taxon>
    </lineage>
</organism>
<keyword evidence="3" id="KW-1185">Reference proteome</keyword>
<dbReference type="AlphaFoldDB" id="A0A3N1D8D2"/>
<dbReference type="Proteomes" id="UP000272400">
    <property type="component" value="Unassembled WGS sequence"/>
</dbReference>
<keyword evidence="1" id="KW-0472">Membrane</keyword>
<keyword evidence="1" id="KW-0812">Transmembrane</keyword>
<evidence type="ECO:0000256" key="1">
    <source>
        <dbReference type="SAM" id="Phobius"/>
    </source>
</evidence>
<keyword evidence="1" id="KW-1133">Transmembrane helix</keyword>
<evidence type="ECO:0000313" key="3">
    <source>
        <dbReference type="Proteomes" id="UP000272400"/>
    </source>
</evidence>
<reference evidence="2 3" key="1">
    <citation type="submission" date="2018-11" db="EMBL/GenBank/DDBJ databases">
        <title>Sequencing the genomes of 1000 actinobacteria strains.</title>
        <authorList>
            <person name="Klenk H.-P."/>
        </authorList>
    </citation>
    <scope>NUCLEOTIDE SEQUENCE [LARGE SCALE GENOMIC DNA]</scope>
    <source>
        <strain evidence="2 3">DSM 44254</strain>
    </source>
</reference>